<feature type="transmembrane region" description="Helical" evidence="2">
    <location>
        <begin position="729"/>
        <end position="749"/>
    </location>
</feature>
<feature type="compositionally biased region" description="Low complexity" evidence="1">
    <location>
        <begin position="97"/>
        <end position="110"/>
    </location>
</feature>
<gene>
    <name evidence="3" type="ORF">GU920_09220</name>
</gene>
<feature type="transmembrane region" description="Helical" evidence="2">
    <location>
        <begin position="556"/>
        <end position="574"/>
    </location>
</feature>
<feature type="transmembrane region" description="Helical" evidence="2">
    <location>
        <begin position="632"/>
        <end position="652"/>
    </location>
</feature>
<feature type="transmembrane region" description="Helical" evidence="2">
    <location>
        <begin position="399"/>
        <end position="417"/>
    </location>
</feature>
<feature type="transmembrane region" description="Helical" evidence="2">
    <location>
        <begin position="887"/>
        <end position="907"/>
    </location>
</feature>
<proteinExistence type="predicted"/>
<feature type="region of interest" description="Disordered" evidence="1">
    <location>
        <begin position="97"/>
        <end position="123"/>
    </location>
</feature>
<feature type="transmembrane region" description="Helical" evidence="2">
    <location>
        <begin position="230"/>
        <end position="250"/>
    </location>
</feature>
<feature type="transmembrane region" description="Helical" evidence="2">
    <location>
        <begin position="664"/>
        <end position="685"/>
    </location>
</feature>
<dbReference type="InterPro" id="IPR019286">
    <property type="entry name" value="DUF2339_TM"/>
</dbReference>
<feature type="transmembrane region" description="Helical" evidence="2">
    <location>
        <begin position="466"/>
        <end position="485"/>
    </location>
</feature>
<dbReference type="PANTHER" id="PTHR38434:SF1">
    <property type="entry name" value="BLL2549 PROTEIN"/>
    <property type="match status" value="1"/>
</dbReference>
<evidence type="ECO:0000256" key="2">
    <source>
        <dbReference type="SAM" id="Phobius"/>
    </source>
</evidence>
<feature type="transmembrane region" description="Helical" evidence="2">
    <location>
        <begin position="861"/>
        <end position="881"/>
    </location>
</feature>
<feature type="transmembrane region" description="Helical" evidence="2">
    <location>
        <begin position="304"/>
        <end position="323"/>
    </location>
</feature>
<feature type="transmembrane region" description="Helical" evidence="2">
    <location>
        <begin position="141"/>
        <end position="160"/>
    </location>
</feature>
<feature type="transmembrane region" description="Helical" evidence="2">
    <location>
        <begin position="697"/>
        <end position="717"/>
    </location>
</feature>
<accession>A0ABW9Y5A3</accession>
<dbReference type="PANTHER" id="PTHR38434">
    <property type="entry name" value="BLL2549 PROTEIN"/>
    <property type="match status" value="1"/>
</dbReference>
<sequence length="917" mass="94864">MEAVILGLLAVLAIPVGLIVLWVRVSGMRREIAALTLRLTDAERRLAQGGAPGGARAGVAVAALVDEVGPWRVAETVVAEANPPDAAPVAEVAEAPNPAPTAAVAPTEAPEAARRPAPPLPPAPRGPGVIERFGSWLVANWVYAVSGVSLALAGVFLVQYGMERGFLPPALRVLAAIGFGLGLIYAGERVRRRFGDGEASSTAYLPSVFSGAGLVSIFAAVLAARQLYDLIGAEVTFAALVATAAGAVVLGWFHGPLLAALGLTGAVLSPFMVGGSSDSVDWLQGYFLLVAAAGLAVDAVRRWAWVSGLAVALAAGAGMLLLAGGGAVAAYQMAVAVLALMSVGIPALRLFPDHAGPTVLQVSLILKGGGRPIFPVMLAWVVMAVAVAALVLFEPGAGWGLLPFVLLAGLAVALALWTGEAPGLQDLPLVPAAGFVALVALAPERWSEVFRAFEAALQRAPETAAPWTVTWLVVLSAGVSVALAFRAGRGAVHPVILSIAGALAAPVTALVLELTWPVAAVIGAYPWALQVMALAALMVGLAMRFARADGGDLRRAAHFGLSALALIALALFLILSKAALSFALAVLVAVAAGLDRRLRLPEMALAVQAGVVLLGWRMAVDPGLFWAFDAPLIGAVAAYVGPILGLGAALWLLPRAGRDGARAFAESGIALALVLLADVLLLRWISGDVGYLRADAHWSMALVALPWLAMALVQLYRVKLGGRLALLRYGLAGVAGVIWGLGMLVAVTLMNPLFGFDPVRGPLLVDSLFVAYGLAGLVILLARRFLRHLPLWLRRGLDGLGVALVAIYAGLEIRRFWRGDDLSVPGTSQPELYSYTIALLIVGAVLLWQAIARSSVGLRRLALGLIGVTVAKVFLVDAAGLSGLMRVFSFLALGLSLAGLAWLNRWAALRAEGGAAK</sequence>
<feature type="transmembrane region" description="Helical" evidence="2">
    <location>
        <begin position="203"/>
        <end position="224"/>
    </location>
</feature>
<keyword evidence="2" id="KW-0472">Membrane</keyword>
<keyword evidence="2" id="KW-1133">Transmembrane helix</keyword>
<feature type="transmembrane region" description="Helical" evidence="2">
    <location>
        <begin position="832"/>
        <end position="849"/>
    </location>
</feature>
<organism evidence="3 4">
    <name type="scientific">Paragemmobacter ruber</name>
    <dbReference type="NCBI Taxonomy" id="1985673"/>
    <lineage>
        <taxon>Bacteria</taxon>
        <taxon>Pseudomonadati</taxon>
        <taxon>Pseudomonadota</taxon>
        <taxon>Alphaproteobacteria</taxon>
        <taxon>Rhodobacterales</taxon>
        <taxon>Paracoccaceae</taxon>
        <taxon>Paragemmobacter</taxon>
    </lineage>
</organism>
<keyword evidence="2" id="KW-0812">Transmembrane</keyword>
<feature type="transmembrane region" description="Helical" evidence="2">
    <location>
        <begin position="492"/>
        <end position="512"/>
    </location>
</feature>
<dbReference type="RefSeq" id="WP_161766739.1">
    <property type="nucleotide sequence ID" value="NZ_JAAATW010000002.1"/>
</dbReference>
<feature type="transmembrane region" description="Helical" evidence="2">
    <location>
        <begin position="798"/>
        <end position="817"/>
    </location>
</feature>
<feature type="transmembrane region" description="Helical" evidence="2">
    <location>
        <begin position="769"/>
        <end position="786"/>
    </location>
</feature>
<feature type="transmembrane region" description="Helical" evidence="2">
    <location>
        <begin position="166"/>
        <end position="187"/>
    </location>
</feature>
<dbReference type="InterPro" id="IPR014600">
    <property type="entry name" value="UCP035905_mem"/>
</dbReference>
<protein>
    <submittedName>
        <fullName evidence="3">DUF2339 domain-containing protein</fullName>
    </submittedName>
</protein>
<evidence type="ECO:0000313" key="3">
    <source>
        <dbReference type="EMBL" id="NBE07716.1"/>
    </source>
</evidence>
<feature type="transmembrane region" description="Helical" evidence="2">
    <location>
        <begin position="372"/>
        <end position="393"/>
    </location>
</feature>
<keyword evidence="4" id="KW-1185">Reference proteome</keyword>
<feature type="transmembrane region" description="Helical" evidence="2">
    <location>
        <begin position="524"/>
        <end position="544"/>
    </location>
</feature>
<evidence type="ECO:0000313" key="4">
    <source>
        <dbReference type="Proteomes" id="UP001517376"/>
    </source>
</evidence>
<comment type="caution">
    <text evidence="3">The sequence shown here is derived from an EMBL/GenBank/DDBJ whole genome shotgun (WGS) entry which is preliminary data.</text>
</comment>
<dbReference type="Pfam" id="PF10101">
    <property type="entry name" value="DUF2339"/>
    <property type="match status" value="1"/>
</dbReference>
<feature type="transmembrane region" description="Helical" evidence="2">
    <location>
        <begin position="6"/>
        <end position="25"/>
    </location>
</feature>
<reference evidence="4" key="1">
    <citation type="submission" date="2020-01" db="EMBL/GenBank/DDBJ databases">
        <title>Sphingomonas sp. strain CSW-10.</title>
        <authorList>
            <person name="Chen W.-M."/>
        </authorList>
    </citation>
    <scope>NUCLEOTIDE SEQUENCE [LARGE SCALE GENOMIC DNA]</scope>
    <source>
        <strain evidence="4">CCP-1</strain>
    </source>
</reference>
<dbReference type="EMBL" id="JAAATW010000002">
    <property type="protein sequence ID" value="NBE07716.1"/>
    <property type="molecule type" value="Genomic_DNA"/>
</dbReference>
<dbReference type="Proteomes" id="UP001517376">
    <property type="component" value="Unassembled WGS sequence"/>
</dbReference>
<name>A0ABW9Y5A3_9RHOB</name>
<feature type="transmembrane region" description="Helical" evidence="2">
    <location>
        <begin position="279"/>
        <end position="297"/>
    </location>
</feature>
<dbReference type="PIRSF" id="PIRSF035905">
    <property type="entry name" value="UCP035905_mp"/>
    <property type="match status" value="1"/>
</dbReference>
<evidence type="ECO:0000256" key="1">
    <source>
        <dbReference type="SAM" id="MobiDB-lite"/>
    </source>
</evidence>